<feature type="domain" description="EVE" evidence="6">
    <location>
        <begin position="22"/>
        <end position="180"/>
    </location>
</feature>
<dbReference type="Proteomes" id="UP000799302">
    <property type="component" value="Unassembled WGS sequence"/>
</dbReference>
<dbReference type="SUPFAM" id="SSF88697">
    <property type="entry name" value="PUA domain-like"/>
    <property type="match status" value="1"/>
</dbReference>
<comment type="subcellular location">
    <subcellularLocation>
        <location evidence="1">Nucleus</location>
    </subcellularLocation>
</comment>
<dbReference type="FunFam" id="3.10.590.10:FF:000003">
    <property type="entry name" value="Thymocyte nuclear protein 1"/>
    <property type="match status" value="1"/>
</dbReference>
<keyword evidence="3" id="KW-0597">Phosphoprotein</keyword>
<keyword evidence="8" id="KW-1185">Reference proteome</keyword>
<proteinExistence type="predicted"/>
<dbReference type="InterPro" id="IPR002740">
    <property type="entry name" value="EVE_domain"/>
</dbReference>
<dbReference type="Pfam" id="PF01878">
    <property type="entry name" value="EVE"/>
    <property type="match status" value="1"/>
</dbReference>
<feature type="non-terminal residue" evidence="7">
    <location>
        <position position="182"/>
    </location>
</feature>
<evidence type="ECO:0000313" key="8">
    <source>
        <dbReference type="Proteomes" id="UP000799302"/>
    </source>
</evidence>
<feature type="compositionally biased region" description="Basic and acidic residues" evidence="5">
    <location>
        <begin position="1"/>
        <end position="12"/>
    </location>
</feature>
<protein>
    <recommendedName>
        <fullName evidence="2">Thymocyte nuclear protein 1</fullName>
    </recommendedName>
</protein>
<evidence type="ECO:0000256" key="1">
    <source>
        <dbReference type="ARBA" id="ARBA00004123"/>
    </source>
</evidence>
<organism evidence="7 8">
    <name type="scientific">Microthyrium microscopicum</name>
    <dbReference type="NCBI Taxonomy" id="703497"/>
    <lineage>
        <taxon>Eukaryota</taxon>
        <taxon>Fungi</taxon>
        <taxon>Dikarya</taxon>
        <taxon>Ascomycota</taxon>
        <taxon>Pezizomycotina</taxon>
        <taxon>Dothideomycetes</taxon>
        <taxon>Dothideomycetes incertae sedis</taxon>
        <taxon>Microthyriales</taxon>
        <taxon>Microthyriaceae</taxon>
        <taxon>Microthyrium</taxon>
    </lineage>
</organism>
<dbReference type="AlphaFoldDB" id="A0A6A6TUH8"/>
<dbReference type="InterPro" id="IPR015947">
    <property type="entry name" value="PUA-like_sf"/>
</dbReference>
<dbReference type="CDD" id="cd21133">
    <property type="entry name" value="EVE"/>
    <property type="match status" value="1"/>
</dbReference>
<dbReference type="InterPro" id="IPR047197">
    <property type="entry name" value="THYN1-like_EVE"/>
</dbReference>
<evidence type="ECO:0000256" key="2">
    <source>
        <dbReference type="ARBA" id="ARBA00014654"/>
    </source>
</evidence>
<dbReference type="InterPro" id="IPR052181">
    <property type="entry name" value="5hmC_binding"/>
</dbReference>
<gene>
    <name evidence="7" type="ORF">BT63DRAFT_379993</name>
</gene>
<evidence type="ECO:0000256" key="4">
    <source>
        <dbReference type="ARBA" id="ARBA00023242"/>
    </source>
</evidence>
<feature type="region of interest" description="Disordered" evidence="5">
    <location>
        <begin position="1"/>
        <end position="28"/>
    </location>
</feature>
<accession>A0A6A6TUH8</accession>
<sequence>MDDEPPAKRARTESPAPPNTKNYWLFKSEPDTRLEKGTDVSFSIDDLMRCTEPEPWTGVRAHGPKNSMKAMKVGDKGLFYHSNTKTPGVVGILEVVQEATPDPSAFDKTGPYYDRLSTHENPRWHCVSVGFVQKFDKPELTTLRELKKHTSGALEGMQLLRQSRLSVSSVTAKQWDAILGLA</sequence>
<dbReference type="OrthoDB" id="41445at2759"/>
<name>A0A6A6TUH8_9PEZI</name>
<dbReference type="PANTHER" id="PTHR14087:SF7">
    <property type="entry name" value="THYMOCYTE NUCLEAR PROTEIN 1"/>
    <property type="match status" value="1"/>
</dbReference>
<reference evidence="7" key="1">
    <citation type="journal article" date="2020" name="Stud. Mycol.">
        <title>101 Dothideomycetes genomes: a test case for predicting lifestyles and emergence of pathogens.</title>
        <authorList>
            <person name="Haridas S."/>
            <person name="Albert R."/>
            <person name="Binder M."/>
            <person name="Bloem J."/>
            <person name="Labutti K."/>
            <person name="Salamov A."/>
            <person name="Andreopoulos B."/>
            <person name="Baker S."/>
            <person name="Barry K."/>
            <person name="Bills G."/>
            <person name="Bluhm B."/>
            <person name="Cannon C."/>
            <person name="Castanera R."/>
            <person name="Culley D."/>
            <person name="Daum C."/>
            <person name="Ezra D."/>
            <person name="Gonzalez J."/>
            <person name="Henrissat B."/>
            <person name="Kuo A."/>
            <person name="Liang C."/>
            <person name="Lipzen A."/>
            <person name="Lutzoni F."/>
            <person name="Magnuson J."/>
            <person name="Mondo S."/>
            <person name="Nolan M."/>
            <person name="Ohm R."/>
            <person name="Pangilinan J."/>
            <person name="Park H.-J."/>
            <person name="Ramirez L."/>
            <person name="Alfaro M."/>
            <person name="Sun H."/>
            <person name="Tritt A."/>
            <person name="Yoshinaga Y."/>
            <person name="Zwiers L.-H."/>
            <person name="Turgeon B."/>
            <person name="Goodwin S."/>
            <person name="Spatafora J."/>
            <person name="Crous P."/>
            <person name="Grigoriev I."/>
        </authorList>
    </citation>
    <scope>NUCLEOTIDE SEQUENCE</scope>
    <source>
        <strain evidence="7">CBS 115976</strain>
    </source>
</reference>
<keyword evidence="4" id="KW-0539">Nucleus</keyword>
<dbReference type="PANTHER" id="PTHR14087">
    <property type="entry name" value="THYMOCYTE NUCLEAR PROTEIN 1"/>
    <property type="match status" value="1"/>
</dbReference>
<evidence type="ECO:0000259" key="6">
    <source>
        <dbReference type="Pfam" id="PF01878"/>
    </source>
</evidence>
<evidence type="ECO:0000256" key="5">
    <source>
        <dbReference type="SAM" id="MobiDB-lite"/>
    </source>
</evidence>
<dbReference type="Gene3D" id="3.10.590.10">
    <property type="entry name" value="ph1033 like domains"/>
    <property type="match status" value="1"/>
</dbReference>
<dbReference type="GO" id="GO:0005634">
    <property type="term" value="C:nucleus"/>
    <property type="evidence" value="ECO:0007669"/>
    <property type="project" value="UniProtKB-SubCell"/>
</dbReference>
<dbReference type="EMBL" id="MU004245">
    <property type="protein sequence ID" value="KAF2663410.1"/>
    <property type="molecule type" value="Genomic_DNA"/>
</dbReference>
<evidence type="ECO:0000256" key="3">
    <source>
        <dbReference type="ARBA" id="ARBA00022553"/>
    </source>
</evidence>
<evidence type="ECO:0000313" key="7">
    <source>
        <dbReference type="EMBL" id="KAF2663410.1"/>
    </source>
</evidence>